<protein>
    <recommendedName>
        <fullName evidence="3">Helix-turn-helix domain-containing protein</fullName>
    </recommendedName>
</protein>
<proteinExistence type="predicted"/>
<dbReference type="PATRIC" id="fig|82380.11.peg.918"/>
<comment type="caution">
    <text evidence="1">The sequence shown here is derived from an EMBL/GenBank/DDBJ whole genome shotgun (WGS) entry which is preliminary data.</text>
</comment>
<evidence type="ECO:0000313" key="2">
    <source>
        <dbReference type="Proteomes" id="UP000033640"/>
    </source>
</evidence>
<evidence type="ECO:0000313" key="1">
    <source>
        <dbReference type="EMBL" id="KJL30501.1"/>
    </source>
</evidence>
<evidence type="ECO:0008006" key="3">
    <source>
        <dbReference type="Google" id="ProtNLM"/>
    </source>
</evidence>
<dbReference type="RefSeq" id="WP_156153110.1">
    <property type="nucleotide sequence ID" value="NZ_JYIW01000019.1"/>
</dbReference>
<dbReference type="AlphaFoldDB" id="A0A0F0LG30"/>
<dbReference type="OrthoDB" id="5074901at2"/>
<dbReference type="Proteomes" id="UP000033640">
    <property type="component" value="Unassembled WGS sequence"/>
</dbReference>
<reference evidence="1 2" key="1">
    <citation type="submission" date="2015-02" db="EMBL/GenBank/DDBJ databases">
        <title>Draft genome sequences of ten Microbacterium spp. with emphasis on heavy metal contaminated environments.</title>
        <authorList>
            <person name="Corretto E."/>
        </authorList>
    </citation>
    <scope>NUCLEOTIDE SEQUENCE [LARGE SCALE GENOMIC DNA]</scope>
    <source>
        <strain evidence="1 2">BEL4b</strain>
    </source>
</reference>
<dbReference type="EMBL" id="JYIW01000019">
    <property type="protein sequence ID" value="KJL30501.1"/>
    <property type="molecule type" value="Genomic_DNA"/>
</dbReference>
<gene>
    <name evidence="1" type="ORF">RS83_00887</name>
</gene>
<organism evidence="1 2">
    <name type="scientific">Microbacterium oxydans</name>
    <dbReference type="NCBI Taxonomy" id="82380"/>
    <lineage>
        <taxon>Bacteria</taxon>
        <taxon>Bacillati</taxon>
        <taxon>Actinomycetota</taxon>
        <taxon>Actinomycetes</taxon>
        <taxon>Micrococcales</taxon>
        <taxon>Microbacteriaceae</taxon>
        <taxon>Microbacterium</taxon>
    </lineage>
</organism>
<name>A0A0F0LG30_9MICO</name>
<accession>A0A0F0LG30</accession>
<sequence>MKYEKREITAADAAAVLAVSERHAEALLKDRLIAGRQLRSGAWLTSRAAVERYRTTAQRGRGRALSAPTAWGMLWELSGLQATWLSTSTLARVRQQVTALSAEEIVQATSGRTRARYYAPSSTTPDVAWEGLIRTGRPAARHLGVRVNRAYNYAAGYVRDGTSAAFATRHAFVEDYEGMNVLFDNTLPIPYSRQSMPDAVVAVDLALTGGVYERERGAVIIARLQNTWREARLRS</sequence>